<sequence>MDYHSIRMRQLLKHDPFLSSVFNDITKHITNEEAALYYVFEHYVQREPILKNAYLYLTSHS</sequence>
<dbReference type="EMBL" id="ALPT02000031">
    <property type="protein sequence ID" value="KGA97353.1"/>
    <property type="molecule type" value="Genomic_DNA"/>
</dbReference>
<dbReference type="eggNOG" id="ENOG5030DI9">
    <property type="taxonomic scope" value="Bacteria"/>
</dbReference>
<name>A0A094WN14_ALKAL</name>
<organism evidence="1 3">
    <name type="scientific">Alkalihalobacillus alcalophilus ATCC 27647 = CGMCC 1.3604</name>
    <dbReference type="NCBI Taxonomy" id="1218173"/>
    <lineage>
        <taxon>Bacteria</taxon>
        <taxon>Bacillati</taxon>
        <taxon>Bacillota</taxon>
        <taxon>Bacilli</taxon>
        <taxon>Bacillales</taxon>
        <taxon>Bacillaceae</taxon>
        <taxon>Alkalihalobacillus</taxon>
    </lineage>
</organism>
<dbReference type="RefSeq" id="WP_003321404.1">
    <property type="nucleotide sequence ID" value="NZ_ALPT02000031.1"/>
</dbReference>
<dbReference type="AlphaFoldDB" id="A0A094WN14"/>
<keyword evidence="3" id="KW-1185">Reference proteome</keyword>
<protein>
    <submittedName>
        <fullName evidence="1">Uncharacterized protein</fullName>
    </submittedName>
</protein>
<evidence type="ECO:0000313" key="3">
    <source>
        <dbReference type="Proteomes" id="UP000002754"/>
    </source>
</evidence>
<dbReference type="Proteomes" id="UP000297014">
    <property type="component" value="Unassembled WGS sequence"/>
</dbReference>
<reference evidence="2 4" key="2">
    <citation type="submission" date="2014-01" db="EMBL/GenBank/DDBJ databases">
        <title>Draft genome sequencing of Bacillus alcalophilus CGMCC 1.3604.</title>
        <authorList>
            <person name="Yang J."/>
            <person name="Diao L."/>
            <person name="Yang S."/>
        </authorList>
    </citation>
    <scope>NUCLEOTIDE SEQUENCE [LARGE SCALE GENOMIC DNA]</scope>
    <source>
        <strain evidence="2 4">CGMCC 1.3604</strain>
    </source>
</reference>
<accession>A0A094WN14</accession>
<dbReference type="OrthoDB" id="2940585at2"/>
<gene>
    <name evidence="2" type="ORF">AJ85_11040</name>
    <name evidence="1" type="ORF">BALCAV_0210600</name>
</gene>
<proteinExistence type="predicted"/>
<dbReference type="EMBL" id="JALP01000157">
    <property type="protein sequence ID" value="THG90379.1"/>
    <property type="molecule type" value="Genomic_DNA"/>
</dbReference>
<dbReference type="Proteomes" id="UP000002754">
    <property type="component" value="Unassembled WGS sequence"/>
</dbReference>
<reference evidence="1 3" key="1">
    <citation type="journal article" date="2014" name="Genome Announc.">
        <title>Draft Genome Sequence of Bacillus alcalophilus AV1934, a Classic Alkaliphile Isolated from Human Feces in 1934.</title>
        <authorList>
            <person name="Attie O."/>
            <person name="Jayaprakash A."/>
            <person name="Shah H."/>
            <person name="Paulsen I.T."/>
            <person name="Morino M."/>
            <person name="Takahashi Y."/>
            <person name="Narumi I."/>
            <person name="Sachidanandam R."/>
            <person name="Satoh K."/>
            <person name="Ito M."/>
            <person name="Krulwich T.A."/>
        </authorList>
    </citation>
    <scope>NUCLEOTIDE SEQUENCE [LARGE SCALE GENOMIC DNA]</scope>
    <source>
        <strain evidence="1 3">AV1934</strain>
    </source>
</reference>
<comment type="caution">
    <text evidence="1">The sequence shown here is derived from an EMBL/GenBank/DDBJ whole genome shotgun (WGS) entry which is preliminary data.</text>
</comment>
<evidence type="ECO:0000313" key="4">
    <source>
        <dbReference type="Proteomes" id="UP000297014"/>
    </source>
</evidence>
<evidence type="ECO:0000313" key="2">
    <source>
        <dbReference type="EMBL" id="THG90379.1"/>
    </source>
</evidence>
<evidence type="ECO:0000313" key="1">
    <source>
        <dbReference type="EMBL" id="KGA97353.1"/>
    </source>
</evidence>